<gene>
    <name evidence="7" type="ORF">BCF53_11526</name>
</gene>
<dbReference type="GO" id="GO:0012505">
    <property type="term" value="C:endomembrane system"/>
    <property type="evidence" value="ECO:0007669"/>
    <property type="project" value="UniProtKB-SubCell"/>
</dbReference>
<keyword evidence="2 5" id="KW-0812">Transmembrane</keyword>
<proteinExistence type="predicted"/>
<evidence type="ECO:0000256" key="3">
    <source>
        <dbReference type="ARBA" id="ARBA00022989"/>
    </source>
</evidence>
<dbReference type="Proteomes" id="UP000295793">
    <property type="component" value="Unassembled WGS sequence"/>
</dbReference>
<comment type="caution">
    <text evidence="7">The sequence shown here is derived from an EMBL/GenBank/DDBJ whole genome shotgun (WGS) entry which is preliminary data.</text>
</comment>
<accession>A0A4R3HZR4</accession>
<dbReference type="RefSeq" id="WP_132702783.1">
    <property type="nucleotide sequence ID" value="NZ_SLZR01000015.1"/>
</dbReference>
<reference evidence="7 8" key="1">
    <citation type="submission" date="2019-03" db="EMBL/GenBank/DDBJ databases">
        <title>Genomic Encyclopedia of Archaeal and Bacterial Type Strains, Phase II (KMG-II): from individual species to whole genera.</title>
        <authorList>
            <person name="Goeker M."/>
        </authorList>
    </citation>
    <scope>NUCLEOTIDE SEQUENCE [LARGE SCALE GENOMIC DNA]</scope>
    <source>
        <strain evidence="7 8">DSM 15388</strain>
    </source>
</reference>
<evidence type="ECO:0000256" key="4">
    <source>
        <dbReference type="ARBA" id="ARBA00023136"/>
    </source>
</evidence>
<dbReference type="EMBL" id="SLZR01000015">
    <property type="protein sequence ID" value="TCS38752.1"/>
    <property type="molecule type" value="Genomic_DNA"/>
</dbReference>
<keyword evidence="8" id="KW-1185">Reference proteome</keyword>
<evidence type="ECO:0000313" key="8">
    <source>
        <dbReference type="Proteomes" id="UP000295793"/>
    </source>
</evidence>
<evidence type="ECO:0000256" key="2">
    <source>
        <dbReference type="ARBA" id="ARBA00022692"/>
    </source>
</evidence>
<dbReference type="AlphaFoldDB" id="A0A4R3HZR4"/>
<dbReference type="OrthoDB" id="3701077at2"/>
<evidence type="ECO:0000256" key="1">
    <source>
        <dbReference type="ARBA" id="ARBA00004127"/>
    </source>
</evidence>
<name>A0A4R3HZR4_9GAMM</name>
<keyword evidence="4 5" id="KW-0472">Membrane</keyword>
<comment type="subcellular location">
    <subcellularLocation>
        <location evidence="1">Endomembrane system</location>
        <topology evidence="1">Multi-pass membrane protein</topology>
    </subcellularLocation>
</comment>
<evidence type="ECO:0000259" key="6">
    <source>
        <dbReference type="Pfam" id="PF02656"/>
    </source>
</evidence>
<feature type="domain" description="DUF202" evidence="6">
    <location>
        <begin position="8"/>
        <end position="67"/>
    </location>
</feature>
<protein>
    <submittedName>
        <fullName evidence="7">Uncharacterized protein DUF202</fullName>
    </submittedName>
</protein>
<feature type="transmembrane region" description="Helical" evidence="5">
    <location>
        <begin position="20"/>
        <end position="37"/>
    </location>
</feature>
<keyword evidence="3 5" id="KW-1133">Transmembrane helix</keyword>
<evidence type="ECO:0000256" key="5">
    <source>
        <dbReference type="SAM" id="Phobius"/>
    </source>
</evidence>
<organism evidence="7 8">
    <name type="scientific">Reinekea marinisedimentorum</name>
    <dbReference type="NCBI Taxonomy" id="230495"/>
    <lineage>
        <taxon>Bacteria</taxon>
        <taxon>Pseudomonadati</taxon>
        <taxon>Pseudomonadota</taxon>
        <taxon>Gammaproteobacteria</taxon>
        <taxon>Oceanospirillales</taxon>
        <taxon>Saccharospirillaceae</taxon>
        <taxon>Reinekea</taxon>
    </lineage>
</organism>
<feature type="transmembrane region" description="Helical" evidence="5">
    <location>
        <begin position="82"/>
        <end position="102"/>
    </location>
</feature>
<feature type="transmembrane region" description="Helical" evidence="5">
    <location>
        <begin position="43"/>
        <end position="62"/>
    </location>
</feature>
<dbReference type="Pfam" id="PF02656">
    <property type="entry name" value="DUF202"/>
    <property type="match status" value="1"/>
</dbReference>
<evidence type="ECO:0000313" key="7">
    <source>
        <dbReference type="EMBL" id="TCS38752.1"/>
    </source>
</evidence>
<dbReference type="InterPro" id="IPR003807">
    <property type="entry name" value="DUF202"/>
</dbReference>
<sequence length="111" mass="12142">MSDNQTKAGLQSERTSMAWFRTHLLMLGVGLLLIKTGQHHGHLLPQVIGGALLLLPALNIPYTRKRFTQPFEDHTTVGRRDILIKIALSGTLLCTAFGYGIYALSQIVTGG</sequence>